<gene>
    <name evidence="2" type="ORF">IWW39_005935</name>
</gene>
<evidence type="ECO:0000256" key="1">
    <source>
        <dbReference type="SAM" id="MobiDB-lite"/>
    </source>
</evidence>
<dbReference type="AlphaFoldDB" id="A0A9W8L1B0"/>
<evidence type="ECO:0000313" key="2">
    <source>
        <dbReference type="EMBL" id="KAJ2682591.1"/>
    </source>
</evidence>
<protein>
    <submittedName>
        <fullName evidence="2">Uncharacterized protein</fullName>
    </submittedName>
</protein>
<dbReference type="Proteomes" id="UP001151516">
    <property type="component" value="Unassembled WGS sequence"/>
</dbReference>
<feature type="region of interest" description="Disordered" evidence="1">
    <location>
        <begin position="1"/>
        <end position="119"/>
    </location>
</feature>
<proteinExistence type="predicted"/>
<sequence length="119" mass="12482">MATTSSGPARPAQPPHHSHQSRSDSFSPQAVHASLLSRQNSAPVKSTGKPSPYTARAETGGKKEVRAAIGGPPKRRESLSGMGNNLRSHHHAGLGRSVTKSPKAIPSPHPPPLQSPPRD</sequence>
<feature type="non-terminal residue" evidence="2">
    <location>
        <position position="119"/>
    </location>
</feature>
<name>A0A9W8L1B0_9FUNG</name>
<feature type="compositionally biased region" description="Pro residues" evidence="1">
    <location>
        <begin position="105"/>
        <end position="119"/>
    </location>
</feature>
<organism evidence="2 3">
    <name type="scientific">Coemansia spiralis</name>
    <dbReference type="NCBI Taxonomy" id="417178"/>
    <lineage>
        <taxon>Eukaryota</taxon>
        <taxon>Fungi</taxon>
        <taxon>Fungi incertae sedis</taxon>
        <taxon>Zoopagomycota</taxon>
        <taxon>Kickxellomycotina</taxon>
        <taxon>Kickxellomycetes</taxon>
        <taxon>Kickxellales</taxon>
        <taxon>Kickxellaceae</taxon>
        <taxon>Coemansia</taxon>
    </lineage>
</organism>
<reference evidence="2" key="1">
    <citation type="submission" date="2022-07" db="EMBL/GenBank/DDBJ databases">
        <title>Phylogenomic reconstructions and comparative analyses of Kickxellomycotina fungi.</title>
        <authorList>
            <person name="Reynolds N.K."/>
            <person name="Stajich J.E."/>
            <person name="Barry K."/>
            <person name="Grigoriev I.V."/>
            <person name="Crous P."/>
            <person name="Smith M.E."/>
        </authorList>
    </citation>
    <scope>NUCLEOTIDE SEQUENCE</scope>
    <source>
        <strain evidence="2">CBS 109367</strain>
    </source>
</reference>
<dbReference type="EMBL" id="JANBTX010000393">
    <property type="protein sequence ID" value="KAJ2682591.1"/>
    <property type="molecule type" value="Genomic_DNA"/>
</dbReference>
<evidence type="ECO:0000313" key="3">
    <source>
        <dbReference type="Proteomes" id="UP001151516"/>
    </source>
</evidence>
<keyword evidence="3" id="KW-1185">Reference proteome</keyword>
<comment type="caution">
    <text evidence="2">The sequence shown here is derived from an EMBL/GenBank/DDBJ whole genome shotgun (WGS) entry which is preliminary data.</text>
</comment>
<dbReference type="OrthoDB" id="5592474at2759"/>
<accession>A0A9W8L1B0</accession>